<protein>
    <recommendedName>
        <fullName evidence="3">Adenylosuccinate lyase</fullName>
    </recommendedName>
</protein>
<evidence type="ECO:0000313" key="1">
    <source>
        <dbReference type="EMBL" id="TCV08289.1"/>
    </source>
</evidence>
<name>A0A4R3VSW6_9SPHI</name>
<dbReference type="AlphaFoldDB" id="A0A4R3VSW6"/>
<evidence type="ECO:0008006" key="3">
    <source>
        <dbReference type="Google" id="ProtNLM"/>
    </source>
</evidence>
<dbReference type="SUPFAM" id="SSF48371">
    <property type="entry name" value="ARM repeat"/>
    <property type="match status" value="1"/>
</dbReference>
<evidence type="ECO:0000313" key="2">
    <source>
        <dbReference type="Proteomes" id="UP000295197"/>
    </source>
</evidence>
<dbReference type="RefSeq" id="WP_132778645.1">
    <property type="nucleotide sequence ID" value="NZ_SMBZ01000045.1"/>
</dbReference>
<dbReference type="OrthoDB" id="979487at2"/>
<organism evidence="1 2">
    <name type="scientific">Sphingobacterium alimentarium</name>
    <dbReference type="NCBI Taxonomy" id="797292"/>
    <lineage>
        <taxon>Bacteria</taxon>
        <taxon>Pseudomonadati</taxon>
        <taxon>Bacteroidota</taxon>
        <taxon>Sphingobacteriia</taxon>
        <taxon>Sphingobacteriales</taxon>
        <taxon>Sphingobacteriaceae</taxon>
        <taxon>Sphingobacterium</taxon>
    </lineage>
</organism>
<accession>A0A4R3VSW6</accession>
<gene>
    <name evidence="1" type="ORF">EDC17_104526</name>
</gene>
<sequence length="185" mass="21583">MHPQRIQQITEALFNNSASVIKRGILKYVTLEELLTLSLHPDERTAFRAAWALEHVLQADGSKDLLSQYSSILKIYNQSHNWSVLRSISKLIMLILKDRKTLDSMPESYVENILNTTFRILEDQYCPVAVRCNTYDILYAFVTLHPWIAHELRQIMQLDLEKNEMPALKSRAKKVMQRLERIAKT</sequence>
<comment type="caution">
    <text evidence="1">The sequence shown here is derived from an EMBL/GenBank/DDBJ whole genome shotgun (WGS) entry which is preliminary data.</text>
</comment>
<dbReference type="EMBL" id="SMBZ01000045">
    <property type="protein sequence ID" value="TCV08289.1"/>
    <property type="molecule type" value="Genomic_DNA"/>
</dbReference>
<dbReference type="Proteomes" id="UP000295197">
    <property type="component" value="Unassembled WGS sequence"/>
</dbReference>
<dbReference type="InterPro" id="IPR016024">
    <property type="entry name" value="ARM-type_fold"/>
</dbReference>
<keyword evidence="2" id="KW-1185">Reference proteome</keyword>
<proteinExistence type="predicted"/>
<reference evidence="1 2" key="1">
    <citation type="submission" date="2019-03" db="EMBL/GenBank/DDBJ databases">
        <title>Genomic Encyclopedia of Type Strains, Phase IV (KMG-IV): sequencing the most valuable type-strain genomes for metagenomic binning, comparative biology and taxonomic classification.</title>
        <authorList>
            <person name="Goeker M."/>
        </authorList>
    </citation>
    <scope>NUCLEOTIDE SEQUENCE [LARGE SCALE GENOMIC DNA]</scope>
    <source>
        <strain evidence="1 2">DSM 22362</strain>
    </source>
</reference>